<sequence length="77" mass="8770">MASFRTVRFLSPPMGARLLDFTAMADRLVTPPRRRLDTGGPVRSDEPLENADEVYEQFPEQFHNTAHVLRTRRACPG</sequence>
<dbReference type="Proteomes" id="UP001500908">
    <property type="component" value="Unassembled WGS sequence"/>
</dbReference>
<keyword evidence="2" id="KW-1185">Reference proteome</keyword>
<dbReference type="RefSeq" id="WP_344974062.1">
    <property type="nucleotide sequence ID" value="NZ_BAABDD010000022.1"/>
</dbReference>
<protein>
    <submittedName>
        <fullName evidence="1">Uncharacterized protein</fullName>
    </submittedName>
</protein>
<name>A0ABP7G5N7_9ACTN</name>
<dbReference type="EMBL" id="BAABDD010000022">
    <property type="protein sequence ID" value="GAA3755807.1"/>
    <property type="molecule type" value="Genomic_DNA"/>
</dbReference>
<evidence type="ECO:0000313" key="2">
    <source>
        <dbReference type="Proteomes" id="UP001500908"/>
    </source>
</evidence>
<comment type="caution">
    <text evidence="1">The sequence shown here is derived from an EMBL/GenBank/DDBJ whole genome shotgun (WGS) entry which is preliminary data.</text>
</comment>
<evidence type="ECO:0000313" key="1">
    <source>
        <dbReference type="EMBL" id="GAA3755807.1"/>
    </source>
</evidence>
<accession>A0ABP7G5N7</accession>
<organism evidence="1 2">
    <name type="scientific">Salinactinospora qingdaonensis</name>
    <dbReference type="NCBI Taxonomy" id="702744"/>
    <lineage>
        <taxon>Bacteria</taxon>
        <taxon>Bacillati</taxon>
        <taxon>Actinomycetota</taxon>
        <taxon>Actinomycetes</taxon>
        <taxon>Streptosporangiales</taxon>
        <taxon>Nocardiopsidaceae</taxon>
        <taxon>Salinactinospora</taxon>
    </lineage>
</organism>
<reference evidence="2" key="1">
    <citation type="journal article" date="2019" name="Int. J. Syst. Evol. Microbiol.">
        <title>The Global Catalogue of Microorganisms (GCM) 10K type strain sequencing project: providing services to taxonomists for standard genome sequencing and annotation.</title>
        <authorList>
            <consortium name="The Broad Institute Genomics Platform"/>
            <consortium name="The Broad Institute Genome Sequencing Center for Infectious Disease"/>
            <person name="Wu L."/>
            <person name="Ma J."/>
        </authorList>
    </citation>
    <scope>NUCLEOTIDE SEQUENCE [LARGE SCALE GENOMIC DNA]</scope>
    <source>
        <strain evidence="2">JCM 17137</strain>
    </source>
</reference>
<proteinExistence type="predicted"/>
<gene>
    <name evidence="1" type="ORF">GCM10022402_37900</name>
</gene>